<evidence type="ECO:0000313" key="2">
    <source>
        <dbReference type="Proteomes" id="UP000032266"/>
    </source>
</evidence>
<sequence length="39" mass="4594">MGGEFFVYDCVEYVDNRSHHYLEKSAQLFSILIIILLTE</sequence>
<reference evidence="1 2" key="1">
    <citation type="submission" date="2014-01" db="EMBL/GenBank/DDBJ databases">
        <title>Full genme sequencing of cellulolytic bacterium Gynuella sunshinyii YC6258T gen. nov., sp. nov.</title>
        <authorList>
            <person name="Khan H."/>
            <person name="Chung E.J."/>
            <person name="Chung Y.R."/>
        </authorList>
    </citation>
    <scope>NUCLEOTIDE SEQUENCE [LARGE SCALE GENOMIC DNA]</scope>
    <source>
        <strain evidence="1 2">YC6258</strain>
    </source>
</reference>
<dbReference type="Proteomes" id="UP000032266">
    <property type="component" value="Chromosome"/>
</dbReference>
<dbReference type="HOGENOM" id="CLU_3310515_0_0_6"/>
<name>A0A0C5VUI4_9GAMM</name>
<proteinExistence type="predicted"/>
<evidence type="ECO:0000313" key="1">
    <source>
        <dbReference type="EMBL" id="AJQ94064.1"/>
    </source>
</evidence>
<dbReference type="EMBL" id="CP007142">
    <property type="protein sequence ID" value="AJQ94064.1"/>
    <property type="molecule type" value="Genomic_DNA"/>
</dbReference>
<gene>
    <name evidence="1" type="ORF">YC6258_02020</name>
</gene>
<organism evidence="1 2">
    <name type="scientific">Gynuella sunshinyii YC6258</name>
    <dbReference type="NCBI Taxonomy" id="1445510"/>
    <lineage>
        <taxon>Bacteria</taxon>
        <taxon>Pseudomonadati</taxon>
        <taxon>Pseudomonadota</taxon>
        <taxon>Gammaproteobacteria</taxon>
        <taxon>Oceanospirillales</taxon>
        <taxon>Saccharospirillaceae</taxon>
        <taxon>Gynuella</taxon>
    </lineage>
</organism>
<dbReference type="AlphaFoldDB" id="A0A0C5VUI4"/>
<keyword evidence="2" id="KW-1185">Reference proteome</keyword>
<accession>A0A0C5VUI4</accession>
<dbReference type="KEGG" id="gsn:YC6258_02020"/>
<protein>
    <submittedName>
        <fullName evidence="1">Uncharacterized protein</fullName>
    </submittedName>
</protein>